<dbReference type="Gene3D" id="2.60.120.310">
    <property type="entry name" value="Copper type II, ascorbate-dependent monooxygenase, N-terminal domain"/>
    <property type="match status" value="1"/>
</dbReference>
<dbReference type="SUPFAM" id="SSF49742">
    <property type="entry name" value="PHM/PNGase F"/>
    <property type="match status" value="2"/>
</dbReference>
<dbReference type="InterPro" id="IPR036939">
    <property type="entry name" value="Cu2_ascorb_mOase_N_sf"/>
</dbReference>
<name>A0A5C6AXQ6_9BACT</name>
<dbReference type="Gene3D" id="2.60.120.230">
    <property type="match status" value="1"/>
</dbReference>
<dbReference type="InterPro" id="IPR047262">
    <property type="entry name" value="PRX-like1"/>
</dbReference>
<dbReference type="InterPro" id="IPR008977">
    <property type="entry name" value="PHM/PNGase_F_dom_sf"/>
</dbReference>
<dbReference type="InterPro" id="IPR014784">
    <property type="entry name" value="Cu2_ascorb_mOase-like_C"/>
</dbReference>
<sequence length="612" mass="68794" precursor="true">MSCPALFRFFQTCVVVAIAISSVSAADTVSESSATLPSWSLTNVHGETITDEILMESSGDPSLVVVAFLGTECPLAKLYARTLNRLHQKYESKGVRFLAVMSNRQDSLEEIAAFAKRSELQFPIGKDLANRFADAIGAERTPEVFVFDADRLLRYRGRIDDQYGIGTILDSPRRNDLQIAIDELLSGQTVSTPKTEAVGCIIGRRKESTSEQTEVTFHEHVAPILDRHCVECHREGEIGPFALQDYDEVAGWADMIVETTSDRRMPPWHAGEQSSVTFRNERRLTDTELDTLRQWAETGTARGNPSQRSESSGDITREDGLVRDDEGKVWQLPRRPDHVFKITESPVDIPASGEVKYQYYRVDPEFDRDVWVSAMQLRPGNRSVVHHILVFARPKGSNERLHAERGYLDGYVPGYRVESFAPGYAKRIPANSELIFQVHYTPTGVDEQDLSEFALVEVDPAEVTHEIHTNSSLNVRLNIPPGEANYTSTARSPSIPAGAELLAMMPHMHVRGKSFRYELQTPSPFWSKLTAGTAEDHQILLDVPRYDFNWQTAYVLTEPIPLPQGARLFCRAVFDNSEANLSNPDPTATVRWGDQTWDEMMIGYFHYALPKK</sequence>
<keyword evidence="3" id="KW-0732">Signal</keyword>
<dbReference type="OrthoDB" id="9788721at2"/>
<feature type="domain" description="Thioredoxin" evidence="4">
    <location>
        <begin position="30"/>
        <end position="186"/>
    </location>
</feature>
<evidence type="ECO:0000259" key="4">
    <source>
        <dbReference type="PROSITE" id="PS51352"/>
    </source>
</evidence>
<feature type="chain" id="PRO_5022683699" evidence="3">
    <location>
        <begin position="26"/>
        <end position="612"/>
    </location>
</feature>
<proteinExistence type="predicted"/>
<dbReference type="GO" id="GO:0016209">
    <property type="term" value="F:antioxidant activity"/>
    <property type="evidence" value="ECO:0007669"/>
    <property type="project" value="InterPro"/>
</dbReference>
<reference evidence="5 6" key="1">
    <citation type="submission" date="2019-02" db="EMBL/GenBank/DDBJ databases">
        <title>Deep-cultivation of Planctomycetes and their phenomic and genomic characterization uncovers novel biology.</title>
        <authorList>
            <person name="Wiegand S."/>
            <person name="Jogler M."/>
            <person name="Boedeker C."/>
            <person name="Pinto D."/>
            <person name="Vollmers J."/>
            <person name="Rivas-Marin E."/>
            <person name="Kohn T."/>
            <person name="Peeters S.H."/>
            <person name="Heuer A."/>
            <person name="Rast P."/>
            <person name="Oberbeckmann S."/>
            <person name="Bunk B."/>
            <person name="Jeske O."/>
            <person name="Meyerdierks A."/>
            <person name="Storesund J.E."/>
            <person name="Kallscheuer N."/>
            <person name="Luecker S."/>
            <person name="Lage O.M."/>
            <person name="Pohl T."/>
            <person name="Merkel B.J."/>
            <person name="Hornburger P."/>
            <person name="Mueller R.-W."/>
            <person name="Bruemmer F."/>
            <person name="Labrenz M."/>
            <person name="Spormann A.M."/>
            <person name="Op Den Camp H."/>
            <person name="Overmann J."/>
            <person name="Amann R."/>
            <person name="Jetten M.S.M."/>
            <person name="Mascher T."/>
            <person name="Medema M.H."/>
            <person name="Devos D.P."/>
            <person name="Kaster A.-K."/>
            <person name="Ovreas L."/>
            <person name="Rohde M."/>
            <person name="Galperin M.Y."/>
            <person name="Jogler C."/>
        </authorList>
    </citation>
    <scope>NUCLEOTIDE SEQUENCE [LARGE SCALE GENOMIC DNA]</scope>
    <source>
        <strain evidence="5 6">Pla100</strain>
    </source>
</reference>
<accession>A0A5C6AXQ6</accession>
<dbReference type="AlphaFoldDB" id="A0A5C6AXQ6"/>
<dbReference type="InterPro" id="IPR036249">
    <property type="entry name" value="Thioredoxin-like_sf"/>
</dbReference>
<feature type="compositionally biased region" description="Basic and acidic residues" evidence="2">
    <location>
        <begin position="315"/>
        <end position="328"/>
    </location>
</feature>
<evidence type="ECO:0000256" key="2">
    <source>
        <dbReference type="SAM" id="MobiDB-lite"/>
    </source>
</evidence>
<dbReference type="PROSITE" id="PS51352">
    <property type="entry name" value="THIOREDOXIN_2"/>
    <property type="match status" value="1"/>
</dbReference>
<protein>
    <submittedName>
        <fullName evidence="5">Thiol-disulfide oxidoreductase</fullName>
    </submittedName>
</protein>
<dbReference type="SUPFAM" id="SSF52833">
    <property type="entry name" value="Thioredoxin-like"/>
    <property type="match status" value="1"/>
</dbReference>
<dbReference type="Proteomes" id="UP000316213">
    <property type="component" value="Unassembled WGS sequence"/>
</dbReference>
<evidence type="ECO:0000256" key="1">
    <source>
        <dbReference type="ARBA" id="ARBA00023157"/>
    </source>
</evidence>
<evidence type="ECO:0000313" key="5">
    <source>
        <dbReference type="EMBL" id="TWU03866.1"/>
    </source>
</evidence>
<comment type="caution">
    <text evidence="5">The sequence shown here is derived from an EMBL/GenBank/DDBJ whole genome shotgun (WGS) entry which is preliminary data.</text>
</comment>
<feature type="compositionally biased region" description="Polar residues" evidence="2">
    <location>
        <begin position="301"/>
        <end position="314"/>
    </location>
</feature>
<keyword evidence="6" id="KW-1185">Reference proteome</keyword>
<dbReference type="RefSeq" id="WP_146576298.1">
    <property type="nucleotide sequence ID" value="NZ_SJPM01000001.1"/>
</dbReference>
<dbReference type="InterPro" id="IPR013766">
    <property type="entry name" value="Thioredoxin_domain"/>
</dbReference>
<gene>
    <name evidence="5" type="ORF">Pla100_08010</name>
</gene>
<dbReference type="Gene3D" id="3.40.30.10">
    <property type="entry name" value="Glutaredoxin"/>
    <property type="match status" value="1"/>
</dbReference>
<dbReference type="Pfam" id="PF00578">
    <property type="entry name" value="AhpC-TSA"/>
    <property type="match status" value="1"/>
</dbReference>
<dbReference type="PANTHER" id="PTHR43640:SF1">
    <property type="entry name" value="THIOREDOXIN-DEPENDENT PEROXIREDOXIN"/>
    <property type="match status" value="1"/>
</dbReference>
<dbReference type="GO" id="GO:0005507">
    <property type="term" value="F:copper ion binding"/>
    <property type="evidence" value="ECO:0007669"/>
    <property type="project" value="InterPro"/>
</dbReference>
<dbReference type="InterPro" id="IPR000866">
    <property type="entry name" value="AhpC/TSA"/>
</dbReference>
<feature type="region of interest" description="Disordered" evidence="2">
    <location>
        <begin position="295"/>
        <end position="328"/>
    </location>
</feature>
<keyword evidence="1" id="KW-1015">Disulfide bond</keyword>
<dbReference type="PANTHER" id="PTHR43640">
    <property type="entry name" value="OS07G0260300 PROTEIN"/>
    <property type="match status" value="1"/>
</dbReference>
<organism evidence="5 6">
    <name type="scientific">Neorhodopirellula pilleata</name>
    <dbReference type="NCBI Taxonomy" id="2714738"/>
    <lineage>
        <taxon>Bacteria</taxon>
        <taxon>Pseudomonadati</taxon>
        <taxon>Planctomycetota</taxon>
        <taxon>Planctomycetia</taxon>
        <taxon>Pirellulales</taxon>
        <taxon>Pirellulaceae</taxon>
        <taxon>Neorhodopirellula</taxon>
    </lineage>
</organism>
<dbReference type="EMBL" id="SJPM01000001">
    <property type="protein sequence ID" value="TWU03866.1"/>
    <property type="molecule type" value="Genomic_DNA"/>
</dbReference>
<evidence type="ECO:0000256" key="3">
    <source>
        <dbReference type="SAM" id="SignalP"/>
    </source>
</evidence>
<feature type="signal peptide" evidence="3">
    <location>
        <begin position="1"/>
        <end position="25"/>
    </location>
</feature>
<evidence type="ECO:0000313" key="6">
    <source>
        <dbReference type="Proteomes" id="UP000316213"/>
    </source>
</evidence>
<dbReference type="GO" id="GO:0016715">
    <property type="term" value="F:oxidoreductase activity, acting on paired donors, with incorporation or reduction of molecular oxygen, reduced ascorbate as one donor, and incorporation of one atom of oxygen"/>
    <property type="evidence" value="ECO:0007669"/>
    <property type="project" value="InterPro"/>
</dbReference>